<gene>
    <name evidence="2" type="ORF">TRICI_002142</name>
</gene>
<feature type="region of interest" description="Disordered" evidence="1">
    <location>
        <begin position="58"/>
        <end position="97"/>
    </location>
</feature>
<dbReference type="Proteomes" id="UP000761534">
    <property type="component" value="Unassembled WGS sequence"/>
</dbReference>
<feature type="compositionally biased region" description="Basic and acidic residues" evidence="1">
    <location>
        <begin position="1"/>
        <end position="10"/>
    </location>
</feature>
<name>A0A642V7H2_9ASCO</name>
<reference evidence="2" key="1">
    <citation type="journal article" date="2019" name="G3 (Bethesda)">
        <title>Genome Assemblies of Two Rare Opportunistic Yeast Pathogens: Diutina rugosa (syn. Candida rugosa) and Trichomonascus ciferrii (syn. Candida ciferrii).</title>
        <authorList>
            <person name="Mixao V."/>
            <person name="Saus E."/>
            <person name="Hansen A.P."/>
            <person name="Lass-Florl C."/>
            <person name="Gabaldon T."/>
        </authorList>
    </citation>
    <scope>NUCLEOTIDE SEQUENCE</scope>
    <source>
        <strain evidence="2">CBS 4856</strain>
    </source>
</reference>
<evidence type="ECO:0000313" key="3">
    <source>
        <dbReference type="Proteomes" id="UP000761534"/>
    </source>
</evidence>
<sequence>MKLSDKDVWKARNYTKPRQENTLMSHLKKSEGTLTNSAEERADNLLNGIYLIAPESTTTIPRRSTRSNWPPPTEHEIELALEYTPTDKASGPDGKNP</sequence>
<organism evidence="2 3">
    <name type="scientific">Trichomonascus ciferrii</name>
    <dbReference type="NCBI Taxonomy" id="44093"/>
    <lineage>
        <taxon>Eukaryota</taxon>
        <taxon>Fungi</taxon>
        <taxon>Dikarya</taxon>
        <taxon>Ascomycota</taxon>
        <taxon>Saccharomycotina</taxon>
        <taxon>Dipodascomycetes</taxon>
        <taxon>Dipodascales</taxon>
        <taxon>Trichomonascaceae</taxon>
        <taxon>Trichomonascus</taxon>
        <taxon>Trichomonascus ciferrii complex</taxon>
    </lineage>
</organism>
<feature type="region of interest" description="Disordered" evidence="1">
    <location>
        <begin position="1"/>
        <end position="36"/>
    </location>
</feature>
<evidence type="ECO:0000256" key="1">
    <source>
        <dbReference type="SAM" id="MobiDB-lite"/>
    </source>
</evidence>
<protein>
    <submittedName>
        <fullName evidence="2">Uncharacterized protein</fullName>
    </submittedName>
</protein>
<keyword evidence="3" id="KW-1185">Reference proteome</keyword>
<comment type="caution">
    <text evidence="2">The sequence shown here is derived from an EMBL/GenBank/DDBJ whole genome shotgun (WGS) entry which is preliminary data.</text>
</comment>
<dbReference type="EMBL" id="SWFS01000149">
    <property type="protein sequence ID" value="KAA8915699.1"/>
    <property type="molecule type" value="Genomic_DNA"/>
</dbReference>
<accession>A0A642V7H2</accession>
<proteinExistence type="predicted"/>
<dbReference type="AlphaFoldDB" id="A0A642V7H2"/>
<dbReference type="VEuPathDB" id="FungiDB:TRICI_002142"/>
<evidence type="ECO:0000313" key="2">
    <source>
        <dbReference type="EMBL" id="KAA8915699.1"/>
    </source>
</evidence>